<evidence type="ECO:0000256" key="1">
    <source>
        <dbReference type="SAM" id="Phobius"/>
    </source>
</evidence>
<keyword evidence="1" id="KW-0472">Membrane</keyword>
<evidence type="ECO:0000313" key="2">
    <source>
        <dbReference type="EMBL" id="POG77789.1"/>
    </source>
</evidence>
<reference evidence="2 3" key="2">
    <citation type="journal article" date="2018" name="New Phytol.">
        <title>High intraspecific genome diversity in the model arbuscular mycorrhizal symbiont Rhizophagus irregularis.</title>
        <authorList>
            <person name="Chen E.C.H."/>
            <person name="Morin E."/>
            <person name="Beaudet D."/>
            <person name="Noel J."/>
            <person name="Yildirir G."/>
            <person name="Ndikumana S."/>
            <person name="Charron P."/>
            <person name="St-Onge C."/>
            <person name="Giorgi J."/>
            <person name="Kruger M."/>
            <person name="Marton T."/>
            <person name="Ropars J."/>
            <person name="Grigoriev I.V."/>
            <person name="Hainaut M."/>
            <person name="Henrissat B."/>
            <person name="Roux C."/>
            <person name="Martin F."/>
            <person name="Corradi N."/>
        </authorList>
    </citation>
    <scope>NUCLEOTIDE SEQUENCE [LARGE SCALE GENOMIC DNA]</scope>
    <source>
        <strain evidence="2 3">DAOM 197198</strain>
    </source>
</reference>
<dbReference type="EMBL" id="AUPC02000037">
    <property type="protein sequence ID" value="POG77789.1"/>
    <property type="molecule type" value="Genomic_DNA"/>
</dbReference>
<keyword evidence="1" id="KW-1133">Transmembrane helix</keyword>
<proteinExistence type="predicted"/>
<protein>
    <submittedName>
        <fullName evidence="2">Uncharacterized protein</fullName>
    </submittedName>
</protein>
<reference evidence="2 3" key="1">
    <citation type="journal article" date="2013" name="Proc. Natl. Acad. Sci. U.S.A.">
        <title>Genome of an arbuscular mycorrhizal fungus provides insight into the oldest plant symbiosis.</title>
        <authorList>
            <person name="Tisserant E."/>
            <person name="Malbreil M."/>
            <person name="Kuo A."/>
            <person name="Kohler A."/>
            <person name="Symeonidi A."/>
            <person name="Balestrini R."/>
            <person name="Charron P."/>
            <person name="Duensing N."/>
            <person name="Frei Dit Frey N."/>
            <person name="Gianinazzi-Pearson V."/>
            <person name="Gilbert L.B."/>
            <person name="Handa Y."/>
            <person name="Herr J.R."/>
            <person name="Hijri M."/>
            <person name="Koul R."/>
            <person name="Kawaguchi M."/>
            <person name="Krajinski F."/>
            <person name="Lammers P.J."/>
            <person name="Masclaux F.G."/>
            <person name="Murat C."/>
            <person name="Morin E."/>
            <person name="Ndikumana S."/>
            <person name="Pagni M."/>
            <person name="Petitpierre D."/>
            <person name="Requena N."/>
            <person name="Rosikiewicz P."/>
            <person name="Riley R."/>
            <person name="Saito K."/>
            <person name="San Clemente H."/>
            <person name="Shapiro H."/>
            <person name="van Tuinen D."/>
            <person name="Becard G."/>
            <person name="Bonfante P."/>
            <person name="Paszkowski U."/>
            <person name="Shachar-Hill Y.Y."/>
            <person name="Tuskan G.A."/>
            <person name="Young P.W."/>
            <person name="Sanders I.R."/>
            <person name="Henrissat B."/>
            <person name="Rensing S.A."/>
            <person name="Grigoriev I.V."/>
            <person name="Corradi N."/>
            <person name="Roux C."/>
            <person name="Martin F."/>
        </authorList>
    </citation>
    <scope>NUCLEOTIDE SEQUENCE [LARGE SCALE GENOMIC DNA]</scope>
    <source>
        <strain evidence="2 3">DAOM 197198</strain>
    </source>
</reference>
<accession>A0A2P4QJG5</accession>
<dbReference type="AlphaFoldDB" id="A0A2P4QJG5"/>
<comment type="caution">
    <text evidence="2">The sequence shown here is derived from an EMBL/GenBank/DDBJ whole genome shotgun (WGS) entry which is preliminary data.</text>
</comment>
<dbReference type="Proteomes" id="UP000018888">
    <property type="component" value="Unassembled WGS sequence"/>
</dbReference>
<keyword evidence="1" id="KW-0812">Transmembrane</keyword>
<keyword evidence="3" id="KW-1185">Reference proteome</keyword>
<feature type="transmembrane region" description="Helical" evidence="1">
    <location>
        <begin position="28"/>
        <end position="52"/>
    </location>
</feature>
<organism evidence="2 3">
    <name type="scientific">Rhizophagus irregularis (strain DAOM 181602 / DAOM 197198 / MUCL 43194)</name>
    <name type="common">Arbuscular mycorrhizal fungus</name>
    <name type="synonym">Glomus intraradices</name>
    <dbReference type="NCBI Taxonomy" id="747089"/>
    <lineage>
        <taxon>Eukaryota</taxon>
        <taxon>Fungi</taxon>
        <taxon>Fungi incertae sedis</taxon>
        <taxon>Mucoromycota</taxon>
        <taxon>Glomeromycotina</taxon>
        <taxon>Glomeromycetes</taxon>
        <taxon>Glomerales</taxon>
        <taxon>Glomeraceae</taxon>
        <taxon>Rhizophagus</taxon>
    </lineage>
</organism>
<evidence type="ECO:0000313" key="3">
    <source>
        <dbReference type="Proteomes" id="UP000018888"/>
    </source>
</evidence>
<sequence length="58" mass="6866">MEVRDYSLLIRCYCVPARSLAGPAFQYFIRYLIVQSIYGSVCCLISFHRFLLIYHRIS</sequence>
<name>A0A2P4QJG5_RHIID</name>
<gene>
    <name evidence="2" type="ORF">GLOIN_2v1543755</name>
</gene>